<dbReference type="AlphaFoldDB" id="A0A1X0K7V5"/>
<keyword evidence="3" id="KW-1185">Reference proteome</keyword>
<dbReference type="InterPro" id="IPR038461">
    <property type="entry name" value="Schlafen_AlbA_2_dom_sf"/>
</dbReference>
<dbReference type="EMBL" id="MVIJ01000047">
    <property type="protein sequence ID" value="ORB70540.1"/>
    <property type="molecule type" value="Genomic_DNA"/>
</dbReference>
<name>A0A1X0K7V5_MYCSC</name>
<dbReference type="Gene3D" id="3.30.950.30">
    <property type="entry name" value="Schlafen, AAA domain"/>
    <property type="match status" value="1"/>
</dbReference>
<evidence type="ECO:0000259" key="1">
    <source>
        <dbReference type="Pfam" id="PF04326"/>
    </source>
</evidence>
<evidence type="ECO:0000313" key="2">
    <source>
        <dbReference type="EMBL" id="ORB70540.1"/>
    </source>
</evidence>
<dbReference type="STRING" id="1783.BST44_23345"/>
<evidence type="ECO:0000313" key="3">
    <source>
        <dbReference type="Proteomes" id="UP000192601"/>
    </source>
</evidence>
<keyword evidence="2" id="KW-0067">ATP-binding</keyword>
<keyword evidence="2" id="KW-0547">Nucleotide-binding</keyword>
<dbReference type="Pfam" id="PF04326">
    <property type="entry name" value="SLFN_AlbA_2"/>
    <property type="match status" value="1"/>
</dbReference>
<dbReference type="Proteomes" id="UP000192601">
    <property type="component" value="Unassembled WGS sequence"/>
</dbReference>
<comment type="caution">
    <text evidence="2">The sequence shown here is derived from an EMBL/GenBank/DDBJ whole genome shotgun (WGS) entry which is preliminary data.</text>
</comment>
<dbReference type="GO" id="GO:0005524">
    <property type="term" value="F:ATP binding"/>
    <property type="evidence" value="ECO:0007669"/>
    <property type="project" value="UniProtKB-KW"/>
</dbReference>
<reference evidence="2 3" key="1">
    <citation type="submission" date="2017-02" db="EMBL/GenBank/DDBJ databases">
        <title>The new phylogeny of genus Mycobacterium.</title>
        <authorList>
            <person name="Tortoli E."/>
            <person name="Trovato A."/>
            <person name="Cirillo D.M."/>
        </authorList>
    </citation>
    <scope>NUCLEOTIDE SEQUENCE [LARGE SCALE GENOMIC DNA]</scope>
    <source>
        <strain evidence="2 3">DSM 43992</strain>
    </source>
</reference>
<feature type="domain" description="Schlafen AlbA-2" evidence="1">
    <location>
        <begin position="34"/>
        <end position="161"/>
    </location>
</feature>
<organism evidence="2 3">
    <name type="scientific">Mycobacterium scrofulaceum</name>
    <dbReference type="NCBI Taxonomy" id="1783"/>
    <lineage>
        <taxon>Bacteria</taxon>
        <taxon>Bacillati</taxon>
        <taxon>Actinomycetota</taxon>
        <taxon>Actinomycetes</taxon>
        <taxon>Mycobacteriales</taxon>
        <taxon>Mycobacteriaceae</taxon>
        <taxon>Mycobacterium</taxon>
    </lineage>
</organism>
<proteinExistence type="predicted"/>
<gene>
    <name evidence="2" type="ORF">BST44_23345</name>
</gene>
<accession>A0A1X0K7V5</accession>
<sequence length="518" mass="57070">MGLNLDTRASFRRSHRLDKLVEAIFHASSTTTPETHWVEWKSTLDFSKAKDKVSAAKAIIAFANRDPVNAARECGGEAYLVVGVSPVGVLDGVAVHDAADLAAMLRTYVDGPHWDVDYVEFRGQHVLIITVAPPQPGDRIHSLVKDYESYKSGTVFRRGISGSEPATHRELNELQNRLLQDPPVSDSDAFDEAISSGNYRLTGRLLRSAARGVIDACSDPERFPPGFASRVPTEQIIQYVEIADGYRTAAAPLLPLVIEGCRVESAFLEVEYRQLITALAEPRPLAQQSGSLITSVRNQQLEALAMLPATLTMYAGTIAAVEHENYRAVRTLTVDATVDWSLFTNRKVAVLDKAGPWEIVGHERHLGLALRAAQTGALTKQLLEDLAAGRLPRRPVYPVSDFLFDALRSYFPDRTDSQYIRLFDAAELLFALVVSDLAAQRNPGLLDQPWLGLFVKHAAESYPFEETEVAHMLMDARSAGDQWPPLEAGLFGGSKKRLQEAADTVWTATVAQLRRGPF</sequence>
<dbReference type="InterPro" id="IPR007421">
    <property type="entry name" value="Schlafen_AlbA_2_dom"/>
</dbReference>
<protein>
    <submittedName>
        <fullName evidence="2">ATP-binding protein</fullName>
    </submittedName>
</protein>
<dbReference type="OrthoDB" id="3375485at2"/>